<dbReference type="Proteomes" id="UP000323324">
    <property type="component" value="Unassembled WGS sequence"/>
</dbReference>
<comment type="caution">
    <text evidence="1">The sequence shown here is derived from an EMBL/GenBank/DDBJ whole genome shotgun (WGS) entry which is preliminary data.</text>
</comment>
<dbReference type="RefSeq" id="WP_148368461.1">
    <property type="nucleotide sequence ID" value="NZ_VSKM01000002.1"/>
</dbReference>
<keyword evidence="2" id="KW-1185">Reference proteome</keyword>
<evidence type="ECO:0000313" key="2">
    <source>
        <dbReference type="Proteomes" id="UP000323324"/>
    </source>
</evidence>
<gene>
    <name evidence="1" type="ORF">ES676_02525</name>
</gene>
<accession>A0A8H2QFH0</accession>
<dbReference type="EMBL" id="VSKM01000002">
    <property type="protein sequence ID" value="TYB78106.1"/>
    <property type="molecule type" value="Genomic_DNA"/>
</dbReference>
<evidence type="ECO:0000313" key="1">
    <source>
        <dbReference type="EMBL" id="TYB78106.1"/>
    </source>
</evidence>
<dbReference type="AlphaFoldDB" id="A0A8H2QFH0"/>
<evidence type="ECO:0008006" key="3">
    <source>
        <dbReference type="Google" id="ProtNLM"/>
    </source>
</evidence>
<dbReference type="PROSITE" id="PS51257">
    <property type="entry name" value="PROKAR_LIPOPROTEIN"/>
    <property type="match status" value="1"/>
</dbReference>
<protein>
    <recommendedName>
        <fullName evidence="3">Metalloprotease</fullName>
    </recommendedName>
</protein>
<organism evidence="1 2">
    <name type="scientific">Bizionia saleffrena</name>
    <dbReference type="NCBI Taxonomy" id="291189"/>
    <lineage>
        <taxon>Bacteria</taxon>
        <taxon>Pseudomonadati</taxon>
        <taxon>Bacteroidota</taxon>
        <taxon>Flavobacteriia</taxon>
        <taxon>Flavobacteriales</taxon>
        <taxon>Flavobacteriaceae</taxon>
        <taxon>Bizionia</taxon>
    </lineage>
</organism>
<name>A0A8H2QFH0_9FLAO</name>
<reference evidence="1 2" key="1">
    <citation type="submission" date="2019-08" db="EMBL/GenBank/DDBJ databases">
        <title>Genomes of Antarctic Bizionia species.</title>
        <authorList>
            <person name="Bowman J.P."/>
        </authorList>
    </citation>
    <scope>NUCLEOTIDE SEQUENCE [LARGE SCALE GENOMIC DNA]</scope>
    <source>
        <strain evidence="1 2">HFD</strain>
    </source>
</reference>
<sequence>MKNNYTLVLLVLIILGCSPKYKITPNKTNLNFSNSNLIDGCLVSGSNLMDIHGLPKITDFPGNKNFESHFYKNVGKIMGLMDIQKNYDTRVYVYEDGLSPNAIAFNGRIDNYSSYLILFGENMILNHVIPTGDYGEDLNTIIMQSILAHEFAHIGQYIKNVNGSTRDLELMADVMSGWYVGYLTSNEGQIQVESGIENVPNIRLAMIDSYNSGDYAYNAPDHHGTPQMRLDAFLFGVELSLQKGIFSYWDAFNLAKLKYNL</sequence>
<proteinExistence type="predicted"/>